<organism evidence="3 4">
    <name type="scientific">Triparma strigata</name>
    <dbReference type="NCBI Taxonomy" id="1606541"/>
    <lineage>
        <taxon>Eukaryota</taxon>
        <taxon>Sar</taxon>
        <taxon>Stramenopiles</taxon>
        <taxon>Ochrophyta</taxon>
        <taxon>Bolidophyceae</taxon>
        <taxon>Parmales</taxon>
        <taxon>Triparmaceae</taxon>
        <taxon>Triparma</taxon>
    </lineage>
</organism>
<dbReference type="EMBL" id="BRXY01000285">
    <property type="protein sequence ID" value="GMH83815.1"/>
    <property type="molecule type" value="Genomic_DNA"/>
</dbReference>
<sequence>MRLIVVVIAAIATAAVDSFSFSPASVLTISWISASVWNDFYHPPNAKDLDNIFERTSNTWVTFTSIMLIYSLIVAAINGEPVGSIFLSQELGFSLILMNVWRYLYATYD</sequence>
<keyword evidence="4" id="KW-1185">Reference proteome</keyword>
<protein>
    <submittedName>
        <fullName evidence="3">Uncharacterized protein</fullName>
    </submittedName>
</protein>
<accession>A0A9W7BCU6</accession>
<feature type="signal peptide" evidence="2">
    <location>
        <begin position="1"/>
        <end position="18"/>
    </location>
</feature>
<feature type="chain" id="PRO_5040785608" evidence="2">
    <location>
        <begin position="19"/>
        <end position="109"/>
    </location>
</feature>
<gene>
    <name evidence="3" type="ORF">TrST_g4927</name>
</gene>
<proteinExistence type="predicted"/>
<reference evidence="4" key="1">
    <citation type="journal article" date="2023" name="Commun. Biol.">
        <title>Genome analysis of Parmales, the sister group of diatoms, reveals the evolutionary specialization of diatoms from phago-mixotrophs to photoautotrophs.</title>
        <authorList>
            <person name="Ban H."/>
            <person name="Sato S."/>
            <person name="Yoshikawa S."/>
            <person name="Yamada K."/>
            <person name="Nakamura Y."/>
            <person name="Ichinomiya M."/>
            <person name="Sato N."/>
            <person name="Blanc-Mathieu R."/>
            <person name="Endo H."/>
            <person name="Kuwata A."/>
            <person name="Ogata H."/>
        </authorList>
    </citation>
    <scope>NUCLEOTIDE SEQUENCE [LARGE SCALE GENOMIC DNA]</scope>
    <source>
        <strain evidence="4">NIES 3701</strain>
    </source>
</reference>
<evidence type="ECO:0000256" key="1">
    <source>
        <dbReference type="SAM" id="Phobius"/>
    </source>
</evidence>
<keyword evidence="1" id="KW-1133">Transmembrane helix</keyword>
<dbReference type="Proteomes" id="UP001165085">
    <property type="component" value="Unassembled WGS sequence"/>
</dbReference>
<keyword evidence="2" id="KW-0732">Signal</keyword>
<evidence type="ECO:0000313" key="3">
    <source>
        <dbReference type="EMBL" id="GMH83815.1"/>
    </source>
</evidence>
<evidence type="ECO:0000256" key="2">
    <source>
        <dbReference type="SAM" id="SignalP"/>
    </source>
</evidence>
<dbReference type="AlphaFoldDB" id="A0A9W7BCU6"/>
<keyword evidence="1" id="KW-0812">Transmembrane</keyword>
<name>A0A9W7BCU6_9STRA</name>
<dbReference type="OrthoDB" id="39241at2759"/>
<feature type="transmembrane region" description="Helical" evidence="1">
    <location>
        <begin position="58"/>
        <end position="77"/>
    </location>
</feature>
<comment type="caution">
    <text evidence="3">The sequence shown here is derived from an EMBL/GenBank/DDBJ whole genome shotgun (WGS) entry which is preliminary data.</text>
</comment>
<keyword evidence="1" id="KW-0472">Membrane</keyword>
<feature type="transmembrane region" description="Helical" evidence="1">
    <location>
        <begin position="84"/>
        <end position="104"/>
    </location>
</feature>
<evidence type="ECO:0000313" key="4">
    <source>
        <dbReference type="Proteomes" id="UP001165085"/>
    </source>
</evidence>